<dbReference type="GO" id="GO:0016020">
    <property type="term" value="C:membrane"/>
    <property type="evidence" value="ECO:0007669"/>
    <property type="project" value="UniProtKB-SubCell"/>
</dbReference>
<feature type="domain" description="Major facilitator superfamily (MFS) profile" evidence="7">
    <location>
        <begin position="8"/>
        <end position="484"/>
    </location>
</feature>
<comment type="subcellular location">
    <subcellularLocation>
        <location evidence="1">Membrane</location>
        <topology evidence="1">Multi-pass membrane protein</topology>
    </subcellularLocation>
</comment>
<feature type="transmembrane region" description="Helical" evidence="5">
    <location>
        <begin position="326"/>
        <end position="343"/>
    </location>
</feature>
<feature type="transmembrane region" description="Helical" evidence="5">
    <location>
        <begin position="74"/>
        <end position="98"/>
    </location>
</feature>
<dbReference type="Gene3D" id="1.20.1720.10">
    <property type="entry name" value="Multidrug resistance protein D"/>
    <property type="match status" value="1"/>
</dbReference>
<dbReference type="EMBL" id="WWCL01000001">
    <property type="protein sequence ID" value="MYN44814.1"/>
    <property type="molecule type" value="Genomic_DNA"/>
</dbReference>
<feature type="transmembrane region" description="Helical" evidence="5">
    <location>
        <begin position="136"/>
        <end position="155"/>
    </location>
</feature>
<keyword evidence="6" id="KW-0732">Signal</keyword>
<sequence>MQRDHSLTLLAVCLAALAMPLSFTGPAVALSAISLDLGSDTVGLNWIVNAFMLTFGSALMAAGTLADRYGRKRLFLCGVLLFALSSFGLAAAPTLAVFDCLRASQGLGAAFALASGMAALAQVFDGKARLRAFSMIGTAFGVGLAFGPLLSGLLIRQCGWRAFFVAAALLMLVALAAGLRFMHESRDPDAEQLDWRGAVVFTATLTTLTWAVLRVPELGWNHPLVLALLLTVLLLLAGFIAIELRSARPMLDLSLFRYPRFIGVQFLAAAPAYGFVVLLVLLPVRLIGVEGHSELETGRLMLGLSAPMLVVPTLAAWLARWWSAGALSGLGLLIAAAGLVWLAQLPFGVLGAELLWPLLTIGVGIGLPWGLMDGMAVSVVPKERAGMAAGIFSTTRVAGEGIALAVVGAVLATLIQHGLAHSNMPSAASRLALGQLAAAAKLAGMPVQQMAQIYVHAFQNLLLMLSGVTVLTALMVFSFLRAPAVEATESERLAA</sequence>
<feature type="transmembrane region" description="Helical" evidence="5">
    <location>
        <begin position="300"/>
        <end position="319"/>
    </location>
</feature>
<dbReference type="PROSITE" id="PS50850">
    <property type="entry name" value="MFS"/>
    <property type="match status" value="1"/>
</dbReference>
<evidence type="ECO:0000313" key="9">
    <source>
        <dbReference type="Proteomes" id="UP000444316"/>
    </source>
</evidence>
<feature type="transmembrane region" description="Helical" evidence="5">
    <location>
        <begin position="355"/>
        <end position="380"/>
    </location>
</feature>
<evidence type="ECO:0000256" key="6">
    <source>
        <dbReference type="SAM" id="SignalP"/>
    </source>
</evidence>
<dbReference type="Pfam" id="PF07690">
    <property type="entry name" value="MFS_1"/>
    <property type="match status" value="1"/>
</dbReference>
<feature type="transmembrane region" description="Helical" evidence="5">
    <location>
        <begin position="264"/>
        <end position="288"/>
    </location>
</feature>
<gene>
    <name evidence="8" type="ORF">GTP23_06965</name>
</gene>
<dbReference type="InterPro" id="IPR020846">
    <property type="entry name" value="MFS_dom"/>
</dbReference>
<feature type="transmembrane region" description="Helical" evidence="5">
    <location>
        <begin position="161"/>
        <end position="181"/>
    </location>
</feature>
<dbReference type="Proteomes" id="UP000444316">
    <property type="component" value="Unassembled WGS sequence"/>
</dbReference>
<evidence type="ECO:0000313" key="8">
    <source>
        <dbReference type="EMBL" id="MYN44814.1"/>
    </source>
</evidence>
<comment type="caution">
    <text evidence="8">The sequence shown here is derived from an EMBL/GenBank/DDBJ whole genome shotgun (WGS) entry which is preliminary data.</text>
</comment>
<feature type="transmembrane region" description="Helical" evidence="5">
    <location>
        <begin position="45"/>
        <end position="62"/>
    </location>
</feature>
<dbReference type="SUPFAM" id="SSF103473">
    <property type="entry name" value="MFS general substrate transporter"/>
    <property type="match status" value="1"/>
</dbReference>
<protein>
    <submittedName>
        <fullName evidence="8">MFS transporter</fullName>
    </submittedName>
</protein>
<dbReference type="CDD" id="cd17321">
    <property type="entry name" value="MFS_MMR_MDR_like"/>
    <property type="match status" value="1"/>
</dbReference>
<evidence type="ECO:0000256" key="1">
    <source>
        <dbReference type="ARBA" id="ARBA00004141"/>
    </source>
</evidence>
<feature type="chain" id="PRO_5032503477" evidence="6">
    <location>
        <begin position="30"/>
        <end position="495"/>
    </location>
</feature>
<dbReference type="PANTHER" id="PTHR42718">
    <property type="entry name" value="MAJOR FACILITATOR SUPERFAMILY MULTIDRUG TRANSPORTER MFSC"/>
    <property type="match status" value="1"/>
</dbReference>
<feature type="transmembrane region" description="Helical" evidence="5">
    <location>
        <begin position="461"/>
        <end position="480"/>
    </location>
</feature>
<dbReference type="InterPro" id="IPR036259">
    <property type="entry name" value="MFS_trans_sf"/>
</dbReference>
<feature type="signal peptide" evidence="6">
    <location>
        <begin position="1"/>
        <end position="29"/>
    </location>
</feature>
<accession>A0A845HTP4</accession>
<dbReference type="GO" id="GO:0022857">
    <property type="term" value="F:transmembrane transporter activity"/>
    <property type="evidence" value="ECO:0007669"/>
    <property type="project" value="InterPro"/>
</dbReference>
<evidence type="ECO:0000256" key="3">
    <source>
        <dbReference type="ARBA" id="ARBA00022989"/>
    </source>
</evidence>
<dbReference type="InterPro" id="IPR011701">
    <property type="entry name" value="MFS"/>
</dbReference>
<organism evidence="8 9">
    <name type="scientific">Duganella fentianensis</name>
    <dbReference type="NCBI Taxonomy" id="2692177"/>
    <lineage>
        <taxon>Bacteria</taxon>
        <taxon>Pseudomonadati</taxon>
        <taxon>Pseudomonadota</taxon>
        <taxon>Betaproteobacteria</taxon>
        <taxon>Burkholderiales</taxon>
        <taxon>Oxalobacteraceae</taxon>
        <taxon>Telluria group</taxon>
        <taxon>Duganella</taxon>
    </lineage>
</organism>
<feature type="transmembrane region" description="Helical" evidence="5">
    <location>
        <begin position="193"/>
        <end position="213"/>
    </location>
</feature>
<dbReference type="PANTHER" id="PTHR42718:SF49">
    <property type="entry name" value="EXPORT PROTEIN"/>
    <property type="match status" value="1"/>
</dbReference>
<evidence type="ECO:0000259" key="7">
    <source>
        <dbReference type="PROSITE" id="PS50850"/>
    </source>
</evidence>
<feature type="transmembrane region" description="Helical" evidence="5">
    <location>
        <begin position="401"/>
        <end position="420"/>
    </location>
</feature>
<proteinExistence type="predicted"/>
<dbReference type="Gene3D" id="1.20.1250.20">
    <property type="entry name" value="MFS general substrate transporter like domains"/>
    <property type="match status" value="1"/>
</dbReference>
<dbReference type="AlphaFoldDB" id="A0A845HTP4"/>
<name>A0A845HTP4_9BURK</name>
<evidence type="ECO:0000256" key="2">
    <source>
        <dbReference type="ARBA" id="ARBA00022692"/>
    </source>
</evidence>
<keyword evidence="4 5" id="KW-0472">Membrane</keyword>
<keyword evidence="2 5" id="KW-0812">Transmembrane</keyword>
<evidence type="ECO:0000256" key="5">
    <source>
        <dbReference type="SAM" id="Phobius"/>
    </source>
</evidence>
<dbReference type="InterPro" id="IPR005829">
    <property type="entry name" value="Sugar_transporter_CS"/>
</dbReference>
<feature type="transmembrane region" description="Helical" evidence="5">
    <location>
        <begin position="104"/>
        <end position="124"/>
    </location>
</feature>
<keyword evidence="9" id="KW-1185">Reference proteome</keyword>
<evidence type="ECO:0000256" key="4">
    <source>
        <dbReference type="ARBA" id="ARBA00023136"/>
    </source>
</evidence>
<reference evidence="8" key="1">
    <citation type="submission" date="2019-12" db="EMBL/GenBank/DDBJ databases">
        <title>Novel species isolated from a subtropical stream in China.</title>
        <authorList>
            <person name="Lu H."/>
        </authorList>
    </citation>
    <scope>NUCLEOTIDE SEQUENCE [LARGE SCALE GENOMIC DNA]</scope>
    <source>
        <strain evidence="8">FT93W</strain>
    </source>
</reference>
<feature type="transmembrane region" description="Helical" evidence="5">
    <location>
        <begin position="225"/>
        <end position="244"/>
    </location>
</feature>
<keyword evidence="3 5" id="KW-1133">Transmembrane helix</keyword>
<dbReference type="PROSITE" id="PS00216">
    <property type="entry name" value="SUGAR_TRANSPORT_1"/>
    <property type="match status" value="1"/>
</dbReference>